<dbReference type="Gene3D" id="3.40.50.1440">
    <property type="entry name" value="Tubulin/FtsZ, GTPase domain"/>
    <property type="match status" value="1"/>
</dbReference>
<accession>A0A919UMA1</accession>
<sequence length="1042" mass="115923">MNIYQPMLFVGLGGTGCAIGASLERRLREELCGPNGTKLRDDLANQEYLPFQLPACVQFVYADLNDAELRRLEGAVVPSDAHALAARRTMHLVTDLVPQLDTYPEVARSLRTSIPQYVEGWLPPPRHEPLVAPLHRGAGQLPTAARAALFETVRNSPGSVEGPISRALDRISQSGGELQRLGGRQTDSVDVYVAFSMAGGTGSGIFYDFLHLLGHVIKGSRHTARIFPLVIMPSAFPEGLGGGRRAILNSGRGLLDLFRLVDDQNGQGAQTDPDAAPADGVLSIRYPELGDVRLRASTIQTAFLFSRTPGMDREDLHRSAVSLILSLIGTDGQVQQERARVSDTLAQSFADSFINLGVEREVPAPTGIGSRGVSTGLVASMTVPRDDLADIVSSRIVANAVNTLMSPPPGGGESNDKLVERFFEAAHISQVLRRAPRVVNPPPEPPKGAEAVFVALQERLKYMDANLRSLDQQLSAGSHEMARAFDPARAVEELLGEVDPFRLSRVVNGHPLLQSVLSQQGVSGMLDRLSAEPPPPPGVTMAPPQPRRPQAGPFRRASWSDPAVQAQLELQDRWYEWRTRVIWHSHWGIKRQVWSDPLNRVKRQLEEQTGAFLRHARDEPERFERRVGDLYKPRTAVSYLLPPHGKDLAVFYENVRVLFVTSPRYREQLRNTADEAEIVYAVTRIDKGWRDAYVKGKSADAERSVQELLTLVKTEVKDLIQDEHAEHPLLPPLSGLLARAARKDGPKVSDADLVQFQQKLAALLPGGFSPEGNGRLKILISYPAPAPNPDLERFLKEKLHLPKGQGLEPEFTATNTESIAVVLFRTSMSVTEVPEVRQVLKHWADATEREEPQDFLRWRQRLGYDYGYLTSTPDDRVRVLHHLLCALWNGQVSVVEGPANSPSKIRIRLPADNATTMTLPLSRYERASSWGNILRAYELWTVRDDQPTRRQFCEELMKSTPIGATSEPKAPDELYHQFVGMAREEIKLLTEMIPKLPESGRGWADHLLQLWRDTLPAALRTPFPSLHQAIRPDLLTLEEWRR</sequence>
<feature type="compositionally biased region" description="Pro residues" evidence="1">
    <location>
        <begin position="532"/>
        <end position="547"/>
    </location>
</feature>
<dbReference type="InterPro" id="IPR025904">
    <property type="entry name" value="Tubulin-like"/>
</dbReference>
<name>A0A919UMA1_9ACTN</name>
<protein>
    <recommendedName>
        <fullName evidence="4">Tubulin-like doman-containing protein</fullName>
    </recommendedName>
</protein>
<evidence type="ECO:0008006" key="4">
    <source>
        <dbReference type="Google" id="ProtNLM"/>
    </source>
</evidence>
<evidence type="ECO:0000256" key="1">
    <source>
        <dbReference type="SAM" id="MobiDB-lite"/>
    </source>
</evidence>
<dbReference type="EMBL" id="BOOA01000008">
    <property type="protein sequence ID" value="GIH23102.1"/>
    <property type="molecule type" value="Genomic_DNA"/>
</dbReference>
<evidence type="ECO:0000313" key="2">
    <source>
        <dbReference type="EMBL" id="GIH23102.1"/>
    </source>
</evidence>
<dbReference type="InterPro" id="IPR036525">
    <property type="entry name" value="Tubulin/FtsZ_GTPase_sf"/>
</dbReference>
<dbReference type="Proteomes" id="UP000640052">
    <property type="component" value="Unassembled WGS sequence"/>
</dbReference>
<proteinExistence type="predicted"/>
<feature type="region of interest" description="Disordered" evidence="1">
    <location>
        <begin position="532"/>
        <end position="558"/>
    </location>
</feature>
<dbReference type="AlphaFoldDB" id="A0A919UMA1"/>
<feature type="compositionally biased region" description="Low complexity" evidence="1">
    <location>
        <begin position="548"/>
        <end position="557"/>
    </location>
</feature>
<dbReference type="Pfam" id="PF13809">
    <property type="entry name" value="Tubulin_2"/>
    <property type="match status" value="1"/>
</dbReference>
<gene>
    <name evidence="2" type="ORF">Aph01nite_14120</name>
</gene>
<keyword evidence="3" id="KW-1185">Reference proteome</keyword>
<organism evidence="2 3">
    <name type="scientific">Acrocarpospora phusangensis</name>
    <dbReference type="NCBI Taxonomy" id="1070424"/>
    <lineage>
        <taxon>Bacteria</taxon>
        <taxon>Bacillati</taxon>
        <taxon>Actinomycetota</taxon>
        <taxon>Actinomycetes</taxon>
        <taxon>Streptosporangiales</taxon>
        <taxon>Streptosporangiaceae</taxon>
        <taxon>Acrocarpospora</taxon>
    </lineage>
</organism>
<comment type="caution">
    <text evidence="2">The sequence shown here is derived from an EMBL/GenBank/DDBJ whole genome shotgun (WGS) entry which is preliminary data.</text>
</comment>
<reference evidence="2" key="1">
    <citation type="submission" date="2021-01" db="EMBL/GenBank/DDBJ databases">
        <title>Whole genome shotgun sequence of Acrocarpospora phusangensis NBRC 108782.</title>
        <authorList>
            <person name="Komaki H."/>
            <person name="Tamura T."/>
        </authorList>
    </citation>
    <scope>NUCLEOTIDE SEQUENCE</scope>
    <source>
        <strain evidence="2">NBRC 108782</strain>
    </source>
</reference>
<dbReference type="RefSeq" id="WP_204039927.1">
    <property type="nucleotide sequence ID" value="NZ_BOOA01000008.1"/>
</dbReference>
<evidence type="ECO:0000313" key="3">
    <source>
        <dbReference type="Proteomes" id="UP000640052"/>
    </source>
</evidence>